<dbReference type="EMBL" id="CP002816">
    <property type="protein sequence ID" value="AEH93804.1"/>
    <property type="molecule type" value="Genomic_DNA"/>
</dbReference>
<dbReference type="RefSeq" id="WP_003722048.1">
    <property type="nucleotide sequence ID" value="NC_017537.1"/>
</dbReference>
<evidence type="ECO:0000313" key="5">
    <source>
        <dbReference type="Proteomes" id="UP000000486"/>
    </source>
</evidence>
<evidence type="ECO:0000256" key="1">
    <source>
        <dbReference type="ARBA" id="ARBA00023125"/>
    </source>
</evidence>
<dbReference type="Pfam" id="PF00440">
    <property type="entry name" value="TetR_N"/>
    <property type="match status" value="1"/>
</dbReference>
<dbReference type="PRINTS" id="PR00455">
    <property type="entry name" value="HTHTETR"/>
</dbReference>
<accession>A0A0E0UZN9</accession>
<dbReference type="PANTHER" id="PTHR43479">
    <property type="entry name" value="ACREF/ENVCD OPERON REPRESSOR-RELATED"/>
    <property type="match status" value="1"/>
</dbReference>
<dbReference type="Proteomes" id="UP000000486">
    <property type="component" value="Chromosome"/>
</dbReference>
<dbReference type="Gene3D" id="1.10.357.10">
    <property type="entry name" value="Tetracycline Repressor, domain 2"/>
    <property type="match status" value="1"/>
</dbReference>
<protein>
    <submittedName>
        <fullName evidence="4">Putative transcriptional regulator, TetR/AcrR family</fullName>
    </submittedName>
</protein>
<evidence type="ECO:0000313" key="4">
    <source>
        <dbReference type="EMBL" id="AEH93804.1"/>
    </source>
</evidence>
<feature type="DNA-binding region" description="H-T-H motif" evidence="2">
    <location>
        <begin position="24"/>
        <end position="43"/>
    </location>
</feature>
<dbReference type="InterPro" id="IPR009057">
    <property type="entry name" value="Homeodomain-like_sf"/>
</dbReference>
<name>A0A0E0UZN9_LISMM</name>
<dbReference type="PROSITE" id="PS50977">
    <property type="entry name" value="HTH_TETR_2"/>
    <property type="match status" value="1"/>
</dbReference>
<reference evidence="4 5" key="1">
    <citation type="journal article" date="2011" name="J. Bacteriol.">
        <title>Genome sequence of the nonpathogenic Listeria monocytogenes serovar 4a strain M7.</title>
        <authorList>
            <person name="Chen J."/>
            <person name="Xia Y."/>
            <person name="Cheng C."/>
            <person name="Fang C."/>
            <person name="Shan Y."/>
            <person name="Jin G."/>
            <person name="Fang W."/>
        </authorList>
    </citation>
    <scope>NUCLEOTIDE SEQUENCE [LARGE SCALE GENOMIC DNA]</scope>
    <source>
        <strain evidence="4 5">M7</strain>
    </source>
</reference>
<evidence type="ECO:0000256" key="2">
    <source>
        <dbReference type="PROSITE-ProRule" id="PRU00335"/>
    </source>
</evidence>
<dbReference type="PATRIC" id="fig|1030009.3.peg.2788"/>
<dbReference type="HOGENOM" id="CLU_069356_41_0_9"/>
<dbReference type="SMR" id="A0A0E0UZN9"/>
<dbReference type="KEGG" id="lmq:LMM7_2799"/>
<feature type="domain" description="HTH tetR-type" evidence="3">
    <location>
        <begin position="1"/>
        <end position="61"/>
    </location>
</feature>
<organism evidence="4 5">
    <name type="scientific">Listeria monocytogenes serotype 4a (strain M7)</name>
    <dbReference type="NCBI Taxonomy" id="1030009"/>
    <lineage>
        <taxon>Bacteria</taxon>
        <taxon>Bacillati</taxon>
        <taxon>Bacillota</taxon>
        <taxon>Bacilli</taxon>
        <taxon>Bacillales</taxon>
        <taxon>Listeriaceae</taxon>
        <taxon>Listeria</taxon>
    </lineage>
</organism>
<gene>
    <name evidence="4" type="ordered locus">LMM7_2799</name>
</gene>
<dbReference type="GO" id="GO:0003677">
    <property type="term" value="F:DNA binding"/>
    <property type="evidence" value="ECO:0007669"/>
    <property type="project" value="UniProtKB-UniRule"/>
</dbReference>
<dbReference type="PANTHER" id="PTHR43479:SF11">
    <property type="entry name" value="ACREF_ENVCD OPERON REPRESSOR-RELATED"/>
    <property type="match status" value="1"/>
</dbReference>
<dbReference type="SUPFAM" id="SSF46689">
    <property type="entry name" value="Homeodomain-like"/>
    <property type="match status" value="1"/>
</dbReference>
<sequence>MITNESIMDATLCMMAKHGIKGSTTRQLAEAAGINEATIFKKFKSKDNLIHMTLEVQFESMKAEINQFFDKDFESAKVFLRQASQFISDIYEKYRDFMVISVREMGSKDMEFIDPSIVEYLYERVNQKVKEMVPSKNSAQEADAISLILNSVILLIMVEKVRDDIYKRPPTITTTADSLADVLLKLLK</sequence>
<dbReference type="InterPro" id="IPR001647">
    <property type="entry name" value="HTH_TetR"/>
</dbReference>
<dbReference type="InterPro" id="IPR050624">
    <property type="entry name" value="HTH-type_Tx_Regulator"/>
</dbReference>
<evidence type="ECO:0000259" key="3">
    <source>
        <dbReference type="PROSITE" id="PS50977"/>
    </source>
</evidence>
<keyword evidence="1 2" id="KW-0238">DNA-binding</keyword>
<dbReference type="AlphaFoldDB" id="A0A0E0UZN9"/>
<proteinExistence type="predicted"/>